<dbReference type="AlphaFoldDB" id="A0A162KG13"/>
<reference evidence="2 3" key="1">
    <citation type="submission" date="2015-12" db="EMBL/GenBank/DDBJ databases">
        <title>Genome sequence of Tistrella mobilis MCCC 1A02139.</title>
        <authorList>
            <person name="Lu L."/>
            <person name="Lai Q."/>
            <person name="Shao Z."/>
            <person name="Qian P."/>
        </authorList>
    </citation>
    <scope>NUCLEOTIDE SEQUENCE [LARGE SCALE GENOMIC DNA]</scope>
    <source>
        <strain evidence="2 3">MCCC 1A02139</strain>
    </source>
</reference>
<dbReference type="InterPro" id="IPR052707">
    <property type="entry name" value="OsmC_Ohr_Peroxiredoxin"/>
</dbReference>
<dbReference type="InterPro" id="IPR003718">
    <property type="entry name" value="OsmC/Ohr_fam"/>
</dbReference>
<comment type="caution">
    <text evidence="2">The sequence shown here is derived from an EMBL/GenBank/DDBJ whole genome shotgun (WGS) entry which is preliminary data.</text>
</comment>
<dbReference type="PANTHER" id="PTHR42830">
    <property type="entry name" value="OSMOTICALLY INDUCIBLE FAMILY PROTEIN"/>
    <property type="match status" value="1"/>
</dbReference>
<dbReference type="NCBIfam" id="TIGR03562">
    <property type="entry name" value="osmo_induc_OsmC"/>
    <property type="match status" value="1"/>
</dbReference>
<dbReference type="RefSeq" id="WP_062766808.1">
    <property type="nucleotide sequence ID" value="NZ_CP121045.1"/>
</dbReference>
<dbReference type="PANTHER" id="PTHR42830:SF1">
    <property type="entry name" value="OSMOTICALLY INDUCIBLE FAMILY PROTEIN"/>
    <property type="match status" value="1"/>
</dbReference>
<feature type="region of interest" description="Disordered" evidence="1">
    <location>
        <begin position="1"/>
        <end position="22"/>
    </location>
</feature>
<dbReference type="GeneID" id="97241265"/>
<dbReference type="Gene3D" id="3.30.300.20">
    <property type="match status" value="1"/>
</dbReference>
<dbReference type="InterPro" id="IPR019904">
    <property type="entry name" value="Peroxiredoxin_OsmC"/>
</dbReference>
<dbReference type="GO" id="GO:0006979">
    <property type="term" value="P:response to oxidative stress"/>
    <property type="evidence" value="ECO:0007669"/>
    <property type="project" value="InterPro"/>
</dbReference>
<dbReference type="Pfam" id="PF02566">
    <property type="entry name" value="OsmC"/>
    <property type="match status" value="1"/>
</dbReference>
<organism evidence="2 3">
    <name type="scientific">Tistrella mobilis</name>
    <dbReference type="NCBI Taxonomy" id="171437"/>
    <lineage>
        <taxon>Bacteria</taxon>
        <taxon>Pseudomonadati</taxon>
        <taxon>Pseudomonadota</taxon>
        <taxon>Alphaproteobacteria</taxon>
        <taxon>Geminicoccales</taxon>
        <taxon>Geminicoccaceae</taxon>
        <taxon>Tistrella</taxon>
    </lineage>
</organism>
<dbReference type="EMBL" id="LPZR01000181">
    <property type="protein sequence ID" value="KYO51187.1"/>
    <property type="molecule type" value="Genomic_DNA"/>
</dbReference>
<dbReference type="InterPro" id="IPR015946">
    <property type="entry name" value="KH_dom-like_a/b"/>
</dbReference>
<accession>A0A162KG13</accession>
<dbReference type="InterPro" id="IPR036102">
    <property type="entry name" value="OsmC/Ohrsf"/>
</dbReference>
<evidence type="ECO:0000313" key="2">
    <source>
        <dbReference type="EMBL" id="KYO51187.1"/>
    </source>
</evidence>
<protein>
    <submittedName>
        <fullName evidence="2">Peroxiredoxin</fullName>
    </submittedName>
</protein>
<gene>
    <name evidence="2" type="ORF">AUP44_09995</name>
</gene>
<name>A0A162KG13_9PROT</name>
<evidence type="ECO:0000256" key="1">
    <source>
        <dbReference type="SAM" id="MobiDB-lite"/>
    </source>
</evidence>
<evidence type="ECO:0000313" key="3">
    <source>
        <dbReference type="Proteomes" id="UP000075787"/>
    </source>
</evidence>
<dbReference type="SUPFAM" id="SSF82784">
    <property type="entry name" value="OsmC-like"/>
    <property type="match status" value="1"/>
</dbReference>
<sequence>MKIVRRGSAAWSGGIKDGKGSVSTESGALNAYPYGFAARFEDQAGTNPEELLAATHAGCFTMALSLILGEAGLTADEMKTEAKVTLEKVADGFEITAVHLSLTAKVPGADQAKFEELAAKAKAGCPVSKVLKAKITLDATLAA</sequence>
<dbReference type="Proteomes" id="UP000075787">
    <property type="component" value="Unassembled WGS sequence"/>
</dbReference>
<proteinExistence type="predicted"/>
<dbReference type="GO" id="GO:0004601">
    <property type="term" value="F:peroxidase activity"/>
    <property type="evidence" value="ECO:0007669"/>
    <property type="project" value="InterPro"/>
</dbReference>